<dbReference type="PANTHER" id="PTHR30294:SF38">
    <property type="entry name" value="TRANSPORT PERMEASE PROTEIN"/>
    <property type="match status" value="1"/>
</dbReference>
<reference evidence="9 10" key="1">
    <citation type="submission" date="2020-10" db="EMBL/GenBank/DDBJ databases">
        <title>Complete genome sequence of Cupriavidus basilensis CCUG 49340T.</title>
        <authorList>
            <person name="Salva-Serra F."/>
            <person name="Donoso R.A."/>
            <person name="Cho K.H."/>
            <person name="Yoo J.A."/>
            <person name="Lee K."/>
            <person name="Yoon S.-H."/>
            <person name="Perez-Pantoja D."/>
            <person name="Moore E.R.B."/>
        </authorList>
    </citation>
    <scope>NUCLEOTIDE SEQUENCE [LARGE SCALE GENOMIC DNA]</scope>
    <source>
        <strain evidence="10">CCUG 49340</strain>
    </source>
</reference>
<proteinExistence type="inferred from homology"/>
<evidence type="ECO:0000256" key="6">
    <source>
        <dbReference type="ARBA" id="ARBA00022989"/>
    </source>
</evidence>
<evidence type="ECO:0000256" key="3">
    <source>
        <dbReference type="ARBA" id="ARBA00022448"/>
    </source>
</evidence>
<dbReference type="InterPro" id="IPR013525">
    <property type="entry name" value="ABC2_TM"/>
</dbReference>
<keyword evidence="6" id="KW-1133">Transmembrane helix</keyword>
<dbReference type="AlphaFoldDB" id="A0A643FY68"/>
<evidence type="ECO:0000256" key="2">
    <source>
        <dbReference type="ARBA" id="ARBA00007783"/>
    </source>
</evidence>
<dbReference type="EMBL" id="CP062804">
    <property type="protein sequence ID" value="QOT79874.1"/>
    <property type="molecule type" value="Genomic_DNA"/>
</dbReference>
<evidence type="ECO:0000313" key="10">
    <source>
        <dbReference type="Proteomes" id="UP000397656"/>
    </source>
</evidence>
<comment type="similarity">
    <text evidence="2">Belongs to the ABC-2 integral membrane protein family.</text>
</comment>
<keyword evidence="5" id="KW-0812">Transmembrane</keyword>
<dbReference type="Proteomes" id="UP000397656">
    <property type="component" value="Chromosome 2"/>
</dbReference>
<evidence type="ECO:0000256" key="4">
    <source>
        <dbReference type="ARBA" id="ARBA00022475"/>
    </source>
</evidence>
<keyword evidence="4" id="KW-1003">Cell membrane</keyword>
<gene>
    <name evidence="9" type="ORF">F7R26_035025</name>
</gene>
<dbReference type="GeneID" id="98406186"/>
<accession>A0A643FY68</accession>
<evidence type="ECO:0000256" key="5">
    <source>
        <dbReference type="ARBA" id="ARBA00022692"/>
    </source>
</evidence>
<evidence type="ECO:0000256" key="7">
    <source>
        <dbReference type="ARBA" id="ARBA00023136"/>
    </source>
</evidence>
<feature type="domain" description="ABC transmembrane type-2" evidence="8">
    <location>
        <begin position="210"/>
        <end position="438"/>
    </location>
</feature>
<dbReference type="Pfam" id="PF12698">
    <property type="entry name" value="ABC2_membrane_3"/>
    <property type="match status" value="1"/>
</dbReference>
<keyword evidence="3" id="KW-0813">Transport</keyword>
<comment type="subcellular location">
    <subcellularLocation>
        <location evidence="1">Cell membrane</location>
        <topology evidence="1">Multi-pass membrane protein</topology>
    </subcellularLocation>
</comment>
<sequence length="444" mass="46714">MSALNALHALFALVRADLRLYFSDRRALVMGVAAPIAIAAFFGYLFNPATQKPSRIPVALSDLDDSPLSQKVVAALRQDPALQLRELPAQAADDAVRQGKVQVAVTLPGGFGEAAPRALFGARPKPVLTLRYDPSQALALAVVRGVLTQHVMESVSQAAMGSGPDAARPLGALRGAMAANPDLPAAYRQDVLAMADSIERVQRAQAARDASGPDAAGMPSMRMGLPFEAREQPASAQGSRPYNSYAHAFAGMGVQFILFMGIEFGVGLLLMRRLGLWQRLRAAPVSRAALLGSRIVSGALTAMILMTLIFGAAIAFFGVRIDGSVAGFAGLVVAFALTTASFGLLVAALGRTPAATRGLAIFATLLMVMLGGAWVPAFLFPSWLQSVSLALPTRWAVDGLDAMTWRGLPLQAALAPIGVLLAFAALFALLAIWRFDWEEPAASA</sequence>
<dbReference type="GO" id="GO:0140359">
    <property type="term" value="F:ABC-type transporter activity"/>
    <property type="evidence" value="ECO:0007669"/>
    <property type="project" value="InterPro"/>
</dbReference>
<dbReference type="InterPro" id="IPR047817">
    <property type="entry name" value="ABC2_TM_bact-type"/>
</dbReference>
<keyword evidence="7" id="KW-0472">Membrane</keyword>
<dbReference type="Gene3D" id="3.40.1710.10">
    <property type="entry name" value="abc type-2 transporter like domain"/>
    <property type="match status" value="1"/>
</dbReference>
<evidence type="ECO:0000259" key="8">
    <source>
        <dbReference type="PROSITE" id="PS51012"/>
    </source>
</evidence>
<dbReference type="PANTHER" id="PTHR30294">
    <property type="entry name" value="MEMBRANE COMPONENT OF ABC TRANSPORTER YHHJ-RELATED"/>
    <property type="match status" value="1"/>
</dbReference>
<dbReference type="InterPro" id="IPR051449">
    <property type="entry name" value="ABC-2_transporter_component"/>
</dbReference>
<evidence type="ECO:0000313" key="9">
    <source>
        <dbReference type="EMBL" id="QOT79874.1"/>
    </source>
</evidence>
<evidence type="ECO:0000256" key="1">
    <source>
        <dbReference type="ARBA" id="ARBA00004651"/>
    </source>
</evidence>
<dbReference type="GO" id="GO:0005886">
    <property type="term" value="C:plasma membrane"/>
    <property type="evidence" value="ECO:0007669"/>
    <property type="project" value="UniProtKB-SubCell"/>
</dbReference>
<name>A0A643FY68_9BURK</name>
<dbReference type="PROSITE" id="PS51012">
    <property type="entry name" value="ABC_TM2"/>
    <property type="match status" value="1"/>
</dbReference>
<dbReference type="RefSeq" id="WP_150985180.1">
    <property type="nucleotide sequence ID" value="NZ_CP062804.1"/>
</dbReference>
<organism evidence="9 10">
    <name type="scientific">Cupriavidus basilensis</name>
    <dbReference type="NCBI Taxonomy" id="68895"/>
    <lineage>
        <taxon>Bacteria</taxon>
        <taxon>Pseudomonadati</taxon>
        <taxon>Pseudomonadota</taxon>
        <taxon>Betaproteobacteria</taxon>
        <taxon>Burkholderiales</taxon>
        <taxon>Burkholderiaceae</taxon>
        <taxon>Cupriavidus</taxon>
    </lineage>
</organism>
<protein>
    <submittedName>
        <fullName evidence="9">ABC-2 transporter permease</fullName>
    </submittedName>
</protein>